<reference evidence="7" key="1">
    <citation type="submission" date="2025-08" db="UniProtKB">
        <authorList>
            <consortium name="Ensembl"/>
        </authorList>
    </citation>
    <scope>IDENTIFICATION</scope>
</reference>
<dbReference type="Ensembl" id="ENSAMXT00005025254.1">
    <property type="protein sequence ID" value="ENSAMXP00005022857.1"/>
    <property type="gene ID" value="ENSAMXG00005011769.1"/>
</dbReference>
<comment type="subcellular location">
    <subcellularLocation>
        <location evidence="1">Membrane</location>
    </subcellularLocation>
</comment>
<keyword evidence="2" id="KW-0547">Nucleotide-binding</keyword>
<dbReference type="Proteomes" id="UP000694621">
    <property type="component" value="Unplaced"/>
</dbReference>
<sequence length="337" mass="37594">MSGSRKTRSVANAPDTALSSPSERILRDCHSLYVDQDKGLVKIASSLGLRLLPPRKKIIVMIMGNHSAGKSSFINWYVEEHIQKTGVAIETQGFTFITSGRKRESLTGNATLHLYPHFRPLLEFKGVTDYLCAEISTSKQKKFSLVTFVDTPGLVDGDMVYPFDVNSAITSFGEQADLIFVFFDPMGQALCKRTLNIVEKLSEKCGDKLRFYLSKADEAGRETDRQRVMMQIVQELCRRPGLNKCGFEMPTIYIPNPQKQSRCVNQIDEVCETIEKTINQAVQKTLDQLEKDCDLITSTISNKLAQDRSDSSIDTDMLTAGAALAANHSASFFAIQR</sequence>
<dbReference type="PANTHER" id="PTHR10465:SF4">
    <property type="entry name" value="DYNAMIN N-TERMINAL DOMAIN-CONTAINING PROTEIN"/>
    <property type="match status" value="1"/>
</dbReference>
<evidence type="ECO:0000313" key="7">
    <source>
        <dbReference type="Ensembl" id="ENSAMXP00005022857.1"/>
    </source>
</evidence>
<keyword evidence="4" id="KW-0342">GTP-binding</keyword>
<dbReference type="PANTHER" id="PTHR10465">
    <property type="entry name" value="TRANSMEMBRANE GTPASE FZO1"/>
    <property type="match status" value="1"/>
</dbReference>
<dbReference type="GO" id="GO:0016020">
    <property type="term" value="C:membrane"/>
    <property type="evidence" value="ECO:0007669"/>
    <property type="project" value="UniProtKB-SubCell"/>
</dbReference>
<keyword evidence="5" id="KW-0472">Membrane</keyword>
<evidence type="ECO:0000256" key="2">
    <source>
        <dbReference type="ARBA" id="ARBA00022741"/>
    </source>
</evidence>
<evidence type="ECO:0000256" key="4">
    <source>
        <dbReference type="ARBA" id="ARBA00023134"/>
    </source>
</evidence>
<keyword evidence="3" id="KW-0378">Hydrolase</keyword>
<dbReference type="Gene3D" id="3.40.50.300">
    <property type="entry name" value="P-loop containing nucleotide triphosphate hydrolases"/>
    <property type="match status" value="1"/>
</dbReference>
<evidence type="ECO:0000256" key="3">
    <source>
        <dbReference type="ARBA" id="ARBA00022801"/>
    </source>
</evidence>
<dbReference type="Pfam" id="PF00350">
    <property type="entry name" value="Dynamin_N"/>
    <property type="match status" value="1"/>
</dbReference>
<dbReference type="InterPro" id="IPR045063">
    <property type="entry name" value="Dynamin_N"/>
</dbReference>
<name>A0A8B9JKA0_ASTMX</name>
<protein>
    <submittedName>
        <fullName evidence="7">Si:dkey-98f17.5</fullName>
    </submittedName>
</protein>
<dbReference type="GO" id="GO:0005525">
    <property type="term" value="F:GTP binding"/>
    <property type="evidence" value="ECO:0007669"/>
    <property type="project" value="UniProtKB-KW"/>
</dbReference>
<feature type="domain" description="Dynamin N-terminal" evidence="6">
    <location>
        <begin position="60"/>
        <end position="183"/>
    </location>
</feature>
<dbReference type="SUPFAM" id="SSF52540">
    <property type="entry name" value="P-loop containing nucleoside triphosphate hydrolases"/>
    <property type="match status" value="1"/>
</dbReference>
<organism evidence="7 8">
    <name type="scientific">Astyanax mexicanus</name>
    <name type="common">Blind cave fish</name>
    <name type="synonym">Astyanax fasciatus mexicanus</name>
    <dbReference type="NCBI Taxonomy" id="7994"/>
    <lineage>
        <taxon>Eukaryota</taxon>
        <taxon>Metazoa</taxon>
        <taxon>Chordata</taxon>
        <taxon>Craniata</taxon>
        <taxon>Vertebrata</taxon>
        <taxon>Euteleostomi</taxon>
        <taxon>Actinopterygii</taxon>
        <taxon>Neopterygii</taxon>
        <taxon>Teleostei</taxon>
        <taxon>Ostariophysi</taxon>
        <taxon>Characiformes</taxon>
        <taxon>Characoidei</taxon>
        <taxon>Acestrorhamphidae</taxon>
        <taxon>Acestrorhamphinae</taxon>
        <taxon>Astyanax</taxon>
    </lineage>
</organism>
<dbReference type="GO" id="GO:0003924">
    <property type="term" value="F:GTPase activity"/>
    <property type="evidence" value="ECO:0007669"/>
    <property type="project" value="InterPro"/>
</dbReference>
<evidence type="ECO:0000256" key="5">
    <source>
        <dbReference type="ARBA" id="ARBA00023136"/>
    </source>
</evidence>
<dbReference type="InterPro" id="IPR027094">
    <property type="entry name" value="Mitofusin_fam"/>
</dbReference>
<evidence type="ECO:0000313" key="8">
    <source>
        <dbReference type="Proteomes" id="UP000694621"/>
    </source>
</evidence>
<dbReference type="AlphaFoldDB" id="A0A8B9JKA0"/>
<proteinExistence type="predicted"/>
<dbReference type="GO" id="GO:0007005">
    <property type="term" value="P:mitochondrion organization"/>
    <property type="evidence" value="ECO:0007669"/>
    <property type="project" value="UniProtKB-ARBA"/>
</dbReference>
<dbReference type="InterPro" id="IPR027417">
    <property type="entry name" value="P-loop_NTPase"/>
</dbReference>
<evidence type="ECO:0000259" key="6">
    <source>
        <dbReference type="Pfam" id="PF00350"/>
    </source>
</evidence>
<evidence type="ECO:0000256" key="1">
    <source>
        <dbReference type="ARBA" id="ARBA00004370"/>
    </source>
</evidence>
<accession>A0A8B9JKA0</accession>